<feature type="region of interest" description="Disordered" evidence="1">
    <location>
        <begin position="141"/>
        <end position="166"/>
    </location>
</feature>
<name>A0A239F4W1_9ACTN</name>
<proteinExistence type="predicted"/>
<dbReference type="AlphaFoldDB" id="A0A239F4W1"/>
<dbReference type="Proteomes" id="UP000198420">
    <property type="component" value="Unassembled WGS sequence"/>
</dbReference>
<protein>
    <submittedName>
        <fullName evidence="2">Uncharacterized protein</fullName>
    </submittedName>
</protein>
<evidence type="ECO:0000313" key="3">
    <source>
        <dbReference type="Proteomes" id="UP000198420"/>
    </source>
</evidence>
<accession>A0A239F4W1</accession>
<evidence type="ECO:0000256" key="1">
    <source>
        <dbReference type="SAM" id="MobiDB-lite"/>
    </source>
</evidence>
<evidence type="ECO:0000313" key="2">
    <source>
        <dbReference type="EMBL" id="SNS51548.1"/>
    </source>
</evidence>
<keyword evidence="3" id="KW-1185">Reference proteome</keyword>
<organism evidence="2 3">
    <name type="scientific">Actinomadura mexicana</name>
    <dbReference type="NCBI Taxonomy" id="134959"/>
    <lineage>
        <taxon>Bacteria</taxon>
        <taxon>Bacillati</taxon>
        <taxon>Actinomycetota</taxon>
        <taxon>Actinomycetes</taxon>
        <taxon>Streptosporangiales</taxon>
        <taxon>Thermomonosporaceae</taxon>
        <taxon>Actinomadura</taxon>
    </lineage>
</organism>
<sequence>MRARGRAVVRLGRGVLCTDGFGSTLRTVGLLVGPLRRVGTAVDGDGAGEEDAGLEGAARPDANFPVEATGDGGAVGPAALPIPMPTAHPPSPPKSRHAPAMTATTGPVKPLRGAGGRGERGGTGCEYIGGSWSRTYRCDVSPSVGVDRRKRNPVDSRVPVGKDSLP</sequence>
<feature type="compositionally biased region" description="Pro residues" evidence="1">
    <location>
        <begin position="80"/>
        <end position="93"/>
    </location>
</feature>
<feature type="region of interest" description="Disordered" evidence="1">
    <location>
        <begin position="63"/>
        <end position="127"/>
    </location>
</feature>
<gene>
    <name evidence="2" type="ORF">SAMN06265355_11986</name>
</gene>
<feature type="compositionally biased region" description="Gly residues" evidence="1">
    <location>
        <begin position="113"/>
        <end position="124"/>
    </location>
</feature>
<reference evidence="3" key="1">
    <citation type="submission" date="2017-06" db="EMBL/GenBank/DDBJ databases">
        <authorList>
            <person name="Varghese N."/>
            <person name="Submissions S."/>
        </authorList>
    </citation>
    <scope>NUCLEOTIDE SEQUENCE [LARGE SCALE GENOMIC DNA]</scope>
    <source>
        <strain evidence="3">DSM 44485</strain>
    </source>
</reference>
<dbReference type="EMBL" id="FZNP01000019">
    <property type="protein sequence ID" value="SNS51548.1"/>
    <property type="molecule type" value="Genomic_DNA"/>
</dbReference>